<evidence type="ECO:0000313" key="3">
    <source>
        <dbReference type="EMBL" id="WWC91781.1"/>
    </source>
</evidence>
<dbReference type="RefSeq" id="XP_066078543.1">
    <property type="nucleotide sequence ID" value="XM_066222446.1"/>
</dbReference>
<dbReference type="EMBL" id="CP144106">
    <property type="protein sequence ID" value="WWC91781.1"/>
    <property type="molecule type" value="Genomic_DNA"/>
</dbReference>
<organism evidence="3 4">
    <name type="scientific">Kwoniella dendrophila CBS 6074</name>
    <dbReference type="NCBI Taxonomy" id="1295534"/>
    <lineage>
        <taxon>Eukaryota</taxon>
        <taxon>Fungi</taxon>
        <taxon>Dikarya</taxon>
        <taxon>Basidiomycota</taxon>
        <taxon>Agaricomycotina</taxon>
        <taxon>Tremellomycetes</taxon>
        <taxon>Tremellales</taxon>
        <taxon>Cryptococcaceae</taxon>
        <taxon>Kwoniella</taxon>
    </lineage>
</organism>
<accession>A0AAX4K251</accession>
<evidence type="ECO:0000256" key="2">
    <source>
        <dbReference type="SAM" id="Phobius"/>
    </source>
</evidence>
<keyword evidence="2" id="KW-0472">Membrane</keyword>
<keyword evidence="4" id="KW-1185">Reference proteome</keyword>
<feature type="compositionally biased region" description="Basic and acidic residues" evidence="1">
    <location>
        <begin position="451"/>
        <end position="464"/>
    </location>
</feature>
<feature type="region of interest" description="Disordered" evidence="1">
    <location>
        <begin position="498"/>
        <end position="539"/>
    </location>
</feature>
<evidence type="ECO:0000313" key="4">
    <source>
        <dbReference type="Proteomes" id="UP001355207"/>
    </source>
</evidence>
<feature type="compositionally biased region" description="Basic and acidic residues" evidence="1">
    <location>
        <begin position="395"/>
        <end position="406"/>
    </location>
</feature>
<name>A0AAX4K251_9TREE</name>
<feature type="compositionally biased region" description="Polar residues" evidence="1">
    <location>
        <begin position="48"/>
        <end position="59"/>
    </location>
</feature>
<reference evidence="3 4" key="1">
    <citation type="submission" date="2024-01" db="EMBL/GenBank/DDBJ databases">
        <title>Comparative genomics of Cryptococcus and Kwoniella reveals pathogenesis evolution and contrasting modes of karyotype evolution via chromosome fusion or intercentromeric recombination.</title>
        <authorList>
            <person name="Coelho M.A."/>
            <person name="David-Palma M."/>
            <person name="Shea T."/>
            <person name="Bowers K."/>
            <person name="McGinley-Smith S."/>
            <person name="Mohammad A.W."/>
            <person name="Gnirke A."/>
            <person name="Yurkov A.M."/>
            <person name="Nowrousian M."/>
            <person name="Sun S."/>
            <person name="Cuomo C.A."/>
            <person name="Heitman J."/>
        </authorList>
    </citation>
    <scope>NUCLEOTIDE SEQUENCE [LARGE SCALE GENOMIC DNA]</scope>
    <source>
        <strain evidence="3 4">CBS 6074</strain>
    </source>
</reference>
<feature type="compositionally biased region" description="Basic and acidic residues" evidence="1">
    <location>
        <begin position="498"/>
        <end position="507"/>
    </location>
</feature>
<feature type="region of interest" description="Disordered" evidence="1">
    <location>
        <begin position="391"/>
        <end position="486"/>
    </location>
</feature>
<feature type="compositionally biased region" description="Polar residues" evidence="1">
    <location>
        <begin position="524"/>
        <end position="533"/>
    </location>
</feature>
<keyword evidence="2" id="KW-1133">Transmembrane helix</keyword>
<dbReference type="Proteomes" id="UP001355207">
    <property type="component" value="Chromosome 9"/>
</dbReference>
<evidence type="ECO:0000256" key="1">
    <source>
        <dbReference type="SAM" id="MobiDB-lite"/>
    </source>
</evidence>
<keyword evidence="2" id="KW-0812">Transmembrane</keyword>
<sequence>MAVSDAVKIAVIVSSPIVFFALLFLGAYSYRRHHSPAHKSAYSHDNSHNIGQPFSPTQSGEKKLNESQKQNVFDNCQSCSQDRKPITQPRIIVTSTPNTAHTFTKELQWDDNADRQSEVKHGQPHFEEKQISIRRISSNSSMPDTITRVNSFCSSLGHANASSDVLGNYAGQRQSSIATTDQPLDIDDVLMSLAPNVINVGQRRPSVLSGGSVYTQESDKLSIRKISAGGKEDLFSVGGSYGTADPIKFSTHSAHTIDKPHPFSAAALNRNSYFPRTDSHNQFPFIQVQKPPKATIKHKSKPRPEILKIPSVDIPSTSTISSDRTYVGSDDALFMPTATSIKAIKSATTPKGEVKYDIEPALDTSSSFGHEPLQPYEKPKFFEENWNGFKGNESGIKKQEDTHSKQENTIIPYIEIPISPTTPVTAAKRQKAGSRKGTPSAAFARLNSRSDNSKVKTEKSKADEPNLQVNTTGDNSDDKRSSKNPNRITYLADTVKENKEKQEEQKRLSAIKPSETQKLEIPQSGLTKGTSIVSEKPPTLSPLRMEHGLGVGILVGTCENDQVVNDREPRAV</sequence>
<dbReference type="AlphaFoldDB" id="A0AAX4K251"/>
<feature type="region of interest" description="Disordered" evidence="1">
    <location>
        <begin position="37"/>
        <end position="68"/>
    </location>
</feature>
<proteinExistence type="predicted"/>
<protein>
    <submittedName>
        <fullName evidence="3">Uncharacterized protein</fullName>
    </submittedName>
</protein>
<dbReference type="GeneID" id="91097397"/>
<feature type="transmembrane region" description="Helical" evidence="2">
    <location>
        <begin position="6"/>
        <end position="30"/>
    </location>
</feature>
<gene>
    <name evidence="3" type="ORF">L201_006728</name>
</gene>